<evidence type="ECO:0000256" key="4">
    <source>
        <dbReference type="RuleBase" id="RU363019"/>
    </source>
</evidence>
<comment type="catalytic activity">
    <reaction evidence="1 4">
        <text>[protein]-peptidylproline (omega=180) = [protein]-peptidylproline (omega=0)</text>
        <dbReference type="Rhea" id="RHEA:16237"/>
        <dbReference type="Rhea" id="RHEA-COMP:10747"/>
        <dbReference type="Rhea" id="RHEA-COMP:10748"/>
        <dbReference type="ChEBI" id="CHEBI:83833"/>
        <dbReference type="ChEBI" id="CHEBI:83834"/>
        <dbReference type="EC" id="5.2.1.8"/>
    </reaction>
</comment>
<keyword evidence="2 4" id="KW-0697">Rotamase</keyword>
<sequence length="253" mass="27100">MAPLPAATPSRAFLDVRIGNPAAQVAEEEAYTRAVAFVKAKCSALGVDTQTAPENLEEWQRDMVSELHEADPIWSAKGKLRLTPPPTPPGGRLVFQLHTKACPKTTLNFTSLCTGASGLSKTTKKPLHFARTPIHRIVKGYIAQGGDITRHDGSGGDSIFSGAFNDEKEGLKTGFAKGRGVLAMANSGKNSNTSQWFVTLTDNADQLKKMEGKYVVFGELVEGFEVLDALNNVGTDSGNPNTPVMVWECGVLP</sequence>
<organism evidence="6 7">
    <name type="scientific">Powellomyces hirtus</name>
    <dbReference type="NCBI Taxonomy" id="109895"/>
    <lineage>
        <taxon>Eukaryota</taxon>
        <taxon>Fungi</taxon>
        <taxon>Fungi incertae sedis</taxon>
        <taxon>Chytridiomycota</taxon>
        <taxon>Chytridiomycota incertae sedis</taxon>
        <taxon>Chytridiomycetes</taxon>
        <taxon>Spizellomycetales</taxon>
        <taxon>Powellomycetaceae</taxon>
        <taxon>Powellomyces</taxon>
    </lineage>
</organism>
<comment type="caution">
    <text evidence="6">The sequence shown here is derived from an EMBL/GenBank/DDBJ whole genome shotgun (WGS) entry which is preliminary data.</text>
</comment>
<evidence type="ECO:0000256" key="2">
    <source>
        <dbReference type="ARBA" id="ARBA00023110"/>
    </source>
</evidence>
<proteinExistence type="inferred from homology"/>
<dbReference type="PANTHER" id="PTHR11071">
    <property type="entry name" value="PEPTIDYL-PROLYL CIS-TRANS ISOMERASE"/>
    <property type="match status" value="1"/>
</dbReference>
<keyword evidence="7" id="KW-1185">Reference proteome</keyword>
<accession>A0A507EEX5</accession>
<dbReference type="AlphaFoldDB" id="A0A507EEX5"/>
<dbReference type="Pfam" id="PF00160">
    <property type="entry name" value="Pro_isomerase"/>
    <property type="match status" value="1"/>
</dbReference>
<evidence type="ECO:0000256" key="3">
    <source>
        <dbReference type="ARBA" id="ARBA00023235"/>
    </source>
</evidence>
<dbReference type="PANTHER" id="PTHR11071:SF561">
    <property type="entry name" value="PEPTIDYL-PROLYL CIS-TRANS ISOMERASE D-RELATED"/>
    <property type="match status" value="1"/>
</dbReference>
<dbReference type="GO" id="GO:0016018">
    <property type="term" value="F:cyclosporin A binding"/>
    <property type="evidence" value="ECO:0007669"/>
    <property type="project" value="TreeGrafter"/>
</dbReference>
<evidence type="ECO:0000313" key="6">
    <source>
        <dbReference type="EMBL" id="TPX62374.1"/>
    </source>
</evidence>
<dbReference type="PRINTS" id="PR00153">
    <property type="entry name" value="CSAPPISMRASE"/>
</dbReference>
<dbReference type="Gene3D" id="2.40.100.10">
    <property type="entry name" value="Cyclophilin-like"/>
    <property type="match status" value="1"/>
</dbReference>
<dbReference type="Proteomes" id="UP000318582">
    <property type="component" value="Unassembled WGS sequence"/>
</dbReference>
<dbReference type="SUPFAM" id="SSF50891">
    <property type="entry name" value="Cyclophilin-like"/>
    <property type="match status" value="1"/>
</dbReference>
<comment type="similarity">
    <text evidence="4">Belongs to the cyclophilin-type PPIase family.</text>
</comment>
<comment type="function">
    <text evidence="4">PPIases accelerate the folding of proteins. It catalyzes the cis-trans isomerization of proline imidic peptide bonds in oligopeptides.</text>
</comment>
<dbReference type="InterPro" id="IPR002130">
    <property type="entry name" value="Cyclophilin-type_PPIase_dom"/>
</dbReference>
<gene>
    <name evidence="6" type="ORF">PhCBS80983_g00503</name>
</gene>
<dbReference type="EMBL" id="QEAQ01000003">
    <property type="protein sequence ID" value="TPX62374.1"/>
    <property type="molecule type" value="Genomic_DNA"/>
</dbReference>
<evidence type="ECO:0000313" key="7">
    <source>
        <dbReference type="Proteomes" id="UP000318582"/>
    </source>
</evidence>
<name>A0A507EEX5_9FUNG</name>
<protein>
    <recommendedName>
        <fullName evidence="4">Peptidyl-prolyl cis-trans isomerase</fullName>
        <shortName evidence="4">PPIase</shortName>
        <ecNumber evidence="4">5.2.1.8</ecNumber>
    </recommendedName>
</protein>
<dbReference type="GO" id="GO:0003755">
    <property type="term" value="F:peptidyl-prolyl cis-trans isomerase activity"/>
    <property type="evidence" value="ECO:0007669"/>
    <property type="project" value="UniProtKB-UniRule"/>
</dbReference>
<dbReference type="GO" id="GO:0006457">
    <property type="term" value="P:protein folding"/>
    <property type="evidence" value="ECO:0007669"/>
    <property type="project" value="TreeGrafter"/>
</dbReference>
<evidence type="ECO:0000256" key="1">
    <source>
        <dbReference type="ARBA" id="ARBA00000971"/>
    </source>
</evidence>
<evidence type="ECO:0000259" key="5">
    <source>
        <dbReference type="PROSITE" id="PS50072"/>
    </source>
</evidence>
<keyword evidence="3 4" id="KW-0413">Isomerase</keyword>
<reference evidence="6 7" key="1">
    <citation type="journal article" date="2019" name="Sci. Rep.">
        <title>Comparative genomics of chytrid fungi reveal insights into the obligate biotrophic and pathogenic lifestyle of Synchytrium endobioticum.</title>
        <authorList>
            <person name="van de Vossenberg B.T.L.H."/>
            <person name="Warris S."/>
            <person name="Nguyen H.D.T."/>
            <person name="van Gent-Pelzer M.P.E."/>
            <person name="Joly D.L."/>
            <person name="van de Geest H.C."/>
            <person name="Bonants P.J.M."/>
            <person name="Smith D.S."/>
            <person name="Levesque C.A."/>
            <person name="van der Lee T.A.J."/>
        </authorList>
    </citation>
    <scope>NUCLEOTIDE SEQUENCE [LARGE SCALE GENOMIC DNA]</scope>
    <source>
        <strain evidence="6 7">CBS 809.83</strain>
    </source>
</reference>
<dbReference type="InterPro" id="IPR029000">
    <property type="entry name" value="Cyclophilin-like_dom_sf"/>
</dbReference>
<dbReference type="GO" id="GO:0005737">
    <property type="term" value="C:cytoplasm"/>
    <property type="evidence" value="ECO:0007669"/>
    <property type="project" value="TreeGrafter"/>
</dbReference>
<dbReference type="STRING" id="109895.A0A507EEX5"/>
<dbReference type="EC" id="5.2.1.8" evidence="4"/>
<dbReference type="PROSITE" id="PS50072">
    <property type="entry name" value="CSA_PPIASE_2"/>
    <property type="match status" value="1"/>
</dbReference>
<feature type="domain" description="PPIase cyclophilin-type" evidence="5">
    <location>
        <begin position="89"/>
        <end position="251"/>
    </location>
</feature>